<dbReference type="OrthoDB" id="5857085at2759"/>
<feature type="coiled-coil region" evidence="1">
    <location>
        <begin position="103"/>
        <end position="144"/>
    </location>
</feature>
<evidence type="ECO:0000313" key="5">
    <source>
        <dbReference type="Proteomes" id="UP000835052"/>
    </source>
</evidence>
<proteinExistence type="predicted"/>
<comment type="caution">
    <text evidence="4">The sequence shown here is derived from an EMBL/GenBank/DDBJ whole genome shotgun (WGS) entry which is preliminary data.</text>
</comment>
<evidence type="ECO:0000256" key="1">
    <source>
        <dbReference type="SAM" id="Coils"/>
    </source>
</evidence>
<reference evidence="4" key="1">
    <citation type="submission" date="2020-10" db="EMBL/GenBank/DDBJ databases">
        <authorList>
            <person name="Kikuchi T."/>
        </authorList>
    </citation>
    <scope>NUCLEOTIDE SEQUENCE</scope>
    <source>
        <strain evidence="4">NKZ352</strain>
    </source>
</reference>
<name>A0A8S1GPN1_9PELO</name>
<dbReference type="EMBL" id="CAJGYM010000001">
    <property type="protein sequence ID" value="CAD6184834.1"/>
    <property type="molecule type" value="Genomic_DNA"/>
</dbReference>
<organism evidence="4 5">
    <name type="scientific">Caenorhabditis auriculariae</name>
    <dbReference type="NCBI Taxonomy" id="2777116"/>
    <lineage>
        <taxon>Eukaryota</taxon>
        <taxon>Metazoa</taxon>
        <taxon>Ecdysozoa</taxon>
        <taxon>Nematoda</taxon>
        <taxon>Chromadorea</taxon>
        <taxon>Rhabditida</taxon>
        <taxon>Rhabditina</taxon>
        <taxon>Rhabditomorpha</taxon>
        <taxon>Rhabditoidea</taxon>
        <taxon>Rhabditidae</taxon>
        <taxon>Peloderinae</taxon>
        <taxon>Caenorhabditis</taxon>
    </lineage>
</organism>
<keyword evidence="1" id="KW-0175">Coiled coil</keyword>
<evidence type="ECO:0000313" key="4">
    <source>
        <dbReference type="EMBL" id="CAD6184834.1"/>
    </source>
</evidence>
<feature type="transmembrane region" description="Helical" evidence="3">
    <location>
        <begin position="26"/>
        <end position="45"/>
    </location>
</feature>
<keyword evidence="3" id="KW-1133">Transmembrane helix</keyword>
<keyword evidence="3" id="KW-0472">Membrane</keyword>
<keyword evidence="3" id="KW-0812">Transmembrane</keyword>
<evidence type="ECO:0000256" key="2">
    <source>
        <dbReference type="SAM" id="MobiDB-lite"/>
    </source>
</evidence>
<feature type="region of interest" description="Disordered" evidence="2">
    <location>
        <begin position="224"/>
        <end position="262"/>
    </location>
</feature>
<evidence type="ECO:0000256" key="3">
    <source>
        <dbReference type="SAM" id="Phobius"/>
    </source>
</evidence>
<accession>A0A8S1GPN1</accession>
<protein>
    <submittedName>
        <fullName evidence="4">Uncharacterized protein</fullName>
    </submittedName>
</protein>
<feature type="compositionally biased region" description="Low complexity" evidence="2">
    <location>
        <begin position="236"/>
        <end position="247"/>
    </location>
</feature>
<feature type="compositionally biased region" description="Basic and acidic residues" evidence="2">
    <location>
        <begin position="251"/>
        <end position="262"/>
    </location>
</feature>
<keyword evidence="5" id="KW-1185">Reference proteome</keyword>
<dbReference type="AlphaFoldDB" id="A0A8S1GPN1"/>
<sequence length="262" mass="29144">MFSSGSSRRPLIRSNSSYDRPPMRNWPLFVFLIGLVVFFYAIFIFQAQYAELKIAHEQINSLIRMYCWKKVTANEKSLNEQLSSIKTTQEECSTSLRTSKLRVDILEKENREAVEAKKKTSTEFDELKIKADDFERNNTALTKLLATQESLITHLNQSVAMLQNEISEIRKGRETTVMKLRPPESVTPAVVSPVLSEKAAEAPAAAAAEVVEQVQNPNVVTPAVADKSTQTESDVKSVVPPVLPKVSGGDYVEHADDTGDAV</sequence>
<dbReference type="Proteomes" id="UP000835052">
    <property type="component" value="Unassembled WGS sequence"/>
</dbReference>
<gene>
    <name evidence="4" type="ORF">CAUJ_LOCUS753</name>
</gene>
<dbReference type="Gene3D" id="6.10.250.1080">
    <property type="match status" value="1"/>
</dbReference>